<dbReference type="Proteomes" id="UP001528920">
    <property type="component" value="Unassembled WGS sequence"/>
</dbReference>
<dbReference type="InterPro" id="IPR013320">
    <property type="entry name" value="ConA-like_dom_sf"/>
</dbReference>
<dbReference type="RefSeq" id="WP_275108871.1">
    <property type="nucleotide sequence ID" value="NZ_JAKJSC010000001.1"/>
</dbReference>
<evidence type="ECO:0000259" key="3">
    <source>
        <dbReference type="PROSITE" id="PS51762"/>
    </source>
</evidence>
<dbReference type="PROSITE" id="PS51762">
    <property type="entry name" value="GH16_2"/>
    <property type="match status" value="1"/>
</dbReference>
<dbReference type="SUPFAM" id="SSF49899">
    <property type="entry name" value="Concanavalin A-like lectins/glucanases"/>
    <property type="match status" value="1"/>
</dbReference>
<dbReference type="Gene3D" id="2.60.120.200">
    <property type="match status" value="1"/>
</dbReference>
<name>A0ABT5VQ13_9BACT</name>
<evidence type="ECO:0000256" key="2">
    <source>
        <dbReference type="SAM" id="SignalP"/>
    </source>
</evidence>
<feature type="signal peptide" evidence="2">
    <location>
        <begin position="1"/>
        <end position="20"/>
    </location>
</feature>
<evidence type="ECO:0000313" key="4">
    <source>
        <dbReference type="EMBL" id="MDE5417531.1"/>
    </source>
</evidence>
<keyword evidence="2" id="KW-0732">Signal</keyword>
<proteinExistence type="inferred from homology"/>
<protein>
    <submittedName>
        <fullName evidence="4">Family 16 glycosylhydrolase</fullName>
    </submittedName>
</protein>
<sequence length="372" mass="42843">MKKVVLLLLLCCSIGLQLMADPPIPPKGFRWVLNQEFSDEFNGSELDQKKWNNYFPGWEGRQPAMFNPEAVFVKNGNLEIKSGILKKAYKGYKYYGGAVTSKSKKAHFGYYECKAKASKIQMSTTFWMSNDKVAFEPTDYRGDSYSQELDIQECVGGGTTDERFRMGMNSNTHFRYVEKRGEREKFISKGLQTKVKSEVSEEYHIYGAWWKNANEVLFYADNEFSDTVKVRTDVSEKPFDRPMQINMVTETYDWQPITNVNDLEDESINTARYDWIRSYKLVPISQVSGAVGDLFTENVTVSTLVKEETLLINCIVKSNSQRKLYIKVKDKDGNLVKEIVKDVYPGFGQDEIKLQCDGKFCTSKQYFVEANF</sequence>
<comment type="similarity">
    <text evidence="1">Belongs to the glycosyl hydrolase 16 family.</text>
</comment>
<organism evidence="4 5">
    <name type="scientific">Paralabilibaculum antarcticum</name>
    <dbReference type="NCBI Taxonomy" id="2912572"/>
    <lineage>
        <taxon>Bacteria</taxon>
        <taxon>Pseudomonadati</taxon>
        <taxon>Bacteroidota</taxon>
        <taxon>Bacteroidia</taxon>
        <taxon>Marinilabiliales</taxon>
        <taxon>Marinifilaceae</taxon>
        <taxon>Paralabilibaculum</taxon>
    </lineage>
</organism>
<accession>A0ABT5VQ13</accession>
<dbReference type="InterPro" id="IPR000757">
    <property type="entry name" value="Beta-glucanase-like"/>
</dbReference>
<feature type="domain" description="GH16" evidence="3">
    <location>
        <begin position="17"/>
        <end position="284"/>
    </location>
</feature>
<comment type="caution">
    <text evidence="4">The sequence shown here is derived from an EMBL/GenBank/DDBJ whole genome shotgun (WGS) entry which is preliminary data.</text>
</comment>
<dbReference type="EMBL" id="JAKJSC010000001">
    <property type="protein sequence ID" value="MDE5417531.1"/>
    <property type="molecule type" value="Genomic_DNA"/>
</dbReference>
<keyword evidence="5" id="KW-1185">Reference proteome</keyword>
<feature type="chain" id="PRO_5045761260" evidence="2">
    <location>
        <begin position="21"/>
        <end position="372"/>
    </location>
</feature>
<evidence type="ECO:0000313" key="5">
    <source>
        <dbReference type="Proteomes" id="UP001528920"/>
    </source>
</evidence>
<gene>
    <name evidence="4" type="ORF">L3049_05870</name>
</gene>
<evidence type="ECO:0000256" key="1">
    <source>
        <dbReference type="ARBA" id="ARBA00006865"/>
    </source>
</evidence>
<reference evidence="4 5" key="1">
    <citation type="submission" date="2022-01" db="EMBL/GenBank/DDBJ databases">
        <title>Labilibaculum sp. nov, a marine bacterium isolated from Antarctica.</title>
        <authorList>
            <person name="Dai W."/>
        </authorList>
    </citation>
    <scope>NUCLEOTIDE SEQUENCE [LARGE SCALE GENOMIC DNA]</scope>
    <source>
        <strain evidence="4 5">DW002</strain>
    </source>
</reference>